<organism evidence="1">
    <name type="scientific">Candidatus Kentrum sp. LFY</name>
    <dbReference type="NCBI Taxonomy" id="2126342"/>
    <lineage>
        <taxon>Bacteria</taxon>
        <taxon>Pseudomonadati</taxon>
        <taxon>Pseudomonadota</taxon>
        <taxon>Gammaproteobacteria</taxon>
        <taxon>Candidatus Kentrum</taxon>
    </lineage>
</organism>
<sequence length="92" mass="10534">MPLSEAQLTDRFIDLLISDGGDIGVFTDLHQESILGFVRGFDRFIFKCHFNSMFLKGAFEYYFAQAWHKALVKVFRAKMLDVITYDVLSCGA</sequence>
<proteinExistence type="predicted"/>
<dbReference type="AlphaFoldDB" id="A0A450V7C6"/>
<gene>
    <name evidence="1" type="ORF">BECKLFY1418B_GA0070995_12021</name>
</gene>
<evidence type="ECO:0000313" key="1">
    <source>
        <dbReference type="EMBL" id="VFK00688.1"/>
    </source>
</evidence>
<protein>
    <submittedName>
        <fullName evidence="1">Uncharacterized protein</fullName>
    </submittedName>
</protein>
<dbReference type="EMBL" id="CAADFF010000202">
    <property type="protein sequence ID" value="VFK00688.1"/>
    <property type="molecule type" value="Genomic_DNA"/>
</dbReference>
<reference evidence="1" key="1">
    <citation type="submission" date="2019-02" db="EMBL/GenBank/DDBJ databases">
        <authorList>
            <person name="Gruber-Vodicka R. H."/>
            <person name="Seah K. B. B."/>
        </authorList>
    </citation>
    <scope>NUCLEOTIDE SEQUENCE</scope>
    <source>
        <strain evidence="1">BECK_M7</strain>
    </source>
</reference>
<accession>A0A450V7C6</accession>
<name>A0A450V7C6_9GAMM</name>